<dbReference type="InterPro" id="IPR017703">
    <property type="entry name" value="YgfZ/GCV_T_CS"/>
</dbReference>
<reference evidence="3" key="1">
    <citation type="journal article" date="2014" name="Int. J. Syst. Evol. Microbiol.">
        <title>Complete genome sequence of Corynebacterium casei LMG S-19264T (=DSM 44701T), isolated from a smear-ripened cheese.</title>
        <authorList>
            <consortium name="US DOE Joint Genome Institute (JGI-PGF)"/>
            <person name="Walter F."/>
            <person name="Albersmeier A."/>
            <person name="Kalinowski J."/>
            <person name="Ruckert C."/>
        </authorList>
    </citation>
    <scope>NUCLEOTIDE SEQUENCE</scope>
    <source>
        <strain evidence="3">CGMCC 1.15254</strain>
    </source>
</reference>
<dbReference type="EMBL" id="BMHV01000005">
    <property type="protein sequence ID" value="GGF58492.1"/>
    <property type="molecule type" value="Genomic_DNA"/>
</dbReference>
<evidence type="ECO:0000256" key="1">
    <source>
        <dbReference type="ARBA" id="ARBA00022946"/>
    </source>
</evidence>
<dbReference type="RefSeq" id="WP_188662332.1">
    <property type="nucleotide sequence ID" value="NZ_BMHV01000005.1"/>
</dbReference>
<organism evidence="3 4">
    <name type="scientific">Terasakiella brassicae</name>
    <dbReference type="NCBI Taxonomy" id="1634917"/>
    <lineage>
        <taxon>Bacteria</taxon>
        <taxon>Pseudomonadati</taxon>
        <taxon>Pseudomonadota</taxon>
        <taxon>Alphaproteobacteria</taxon>
        <taxon>Rhodospirillales</taxon>
        <taxon>Terasakiellaceae</taxon>
        <taxon>Terasakiella</taxon>
    </lineage>
</organism>
<reference evidence="3" key="2">
    <citation type="submission" date="2020-09" db="EMBL/GenBank/DDBJ databases">
        <authorList>
            <person name="Sun Q."/>
            <person name="Zhou Y."/>
        </authorList>
    </citation>
    <scope>NUCLEOTIDE SEQUENCE</scope>
    <source>
        <strain evidence="3">CGMCC 1.15254</strain>
    </source>
</reference>
<dbReference type="GO" id="GO:0016226">
    <property type="term" value="P:iron-sulfur cluster assembly"/>
    <property type="evidence" value="ECO:0007669"/>
    <property type="project" value="TreeGrafter"/>
</dbReference>
<gene>
    <name evidence="3" type="ORF">GCM10011332_10050</name>
</gene>
<dbReference type="PANTHER" id="PTHR22602">
    <property type="entry name" value="TRANSFERASE CAF17, MITOCHONDRIAL-RELATED"/>
    <property type="match status" value="1"/>
</dbReference>
<dbReference type="Proteomes" id="UP000632498">
    <property type="component" value="Unassembled WGS sequence"/>
</dbReference>
<evidence type="ECO:0000259" key="2">
    <source>
        <dbReference type="Pfam" id="PF25455"/>
    </source>
</evidence>
<keyword evidence="1" id="KW-0809">Transit peptide</keyword>
<accession>A0A917BXD7</accession>
<sequence>MSLSYCKLPNRAVLKIEGEDRLDFLQGLISNDINKVTATDGIYAAFLTPQGKFLCDFFIAQENDALLLDIDAEAMPAFKKKLMMYKLRANVAIADVSAQYDVFAAFGDKTTQSGVFADPRLEEAGYRAILPNGQDIENAEPVPFETYELMRIQLGLPDGGRDMTVEKSILLENGFDELHGVDWNKGCYMGQELTARTKYRALIRKRLFPVMIEGDLPAPGTEITSGDKVVGEIHSGIQNMALATLKLDALDDELSANGAKLTPKKPDWMILPESA</sequence>
<evidence type="ECO:0000313" key="4">
    <source>
        <dbReference type="Proteomes" id="UP000632498"/>
    </source>
</evidence>
<dbReference type="PIRSF" id="PIRSF006487">
    <property type="entry name" value="GcvT"/>
    <property type="match status" value="1"/>
</dbReference>
<dbReference type="AlphaFoldDB" id="A0A917BXD7"/>
<proteinExistence type="predicted"/>
<dbReference type="Pfam" id="PF25455">
    <property type="entry name" value="Beta-barrel_CAF17_C"/>
    <property type="match status" value="1"/>
</dbReference>
<protein>
    <submittedName>
        <fullName evidence="3">Glycine cleavage system protein T</fullName>
    </submittedName>
</protein>
<dbReference type="Gene3D" id="2.40.30.160">
    <property type="match status" value="1"/>
</dbReference>
<dbReference type="PANTHER" id="PTHR22602:SF0">
    <property type="entry name" value="TRANSFERASE CAF17, MITOCHONDRIAL-RELATED"/>
    <property type="match status" value="1"/>
</dbReference>
<comment type="caution">
    <text evidence="3">The sequence shown here is derived from an EMBL/GenBank/DDBJ whole genome shotgun (WGS) entry which is preliminary data.</text>
</comment>
<dbReference type="NCBIfam" id="TIGR03317">
    <property type="entry name" value="ygfZ_signature"/>
    <property type="match status" value="1"/>
</dbReference>
<feature type="domain" description="CAF17 C-terminal" evidence="2">
    <location>
        <begin position="204"/>
        <end position="269"/>
    </location>
</feature>
<dbReference type="InterPro" id="IPR045179">
    <property type="entry name" value="YgfZ/GcvT"/>
</dbReference>
<dbReference type="Gene3D" id="3.30.1360.120">
    <property type="entry name" value="Probable tRNA modification gtpase trme, domain 1"/>
    <property type="match status" value="1"/>
</dbReference>
<keyword evidence="4" id="KW-1185">Reference proteome</keyword>
<dbReference type="SUPFAM" id="SSF103025">
    <property type="entry name" value="Folate-binding domain"/>
    <property type="match status" value="1"/>
</dbReference>
<name>A0A917BXD7_9PROT</name>
<evidence type="ECO:0000313" key="3">
    <source>
        <dbReference type="EMBL" id="GGF58492.1"/>
    </source>
</evidence>
<dbReference type="InterPro" id="IPR027266">
    <property type="entry name" value="TrmE/GcvT-like"/>
</dbReference>
<dbReference type="InterPro" id="IPR057460">
    <property type="entry name" value="CAF17_C"/>
</dbReference>